<comment type="subcellular location">
    <subcellularLocation>
        <location evidence="1">Cell membrane</location>
        <topology evidence="1">Multi-pass membrane protein</topology>
    </subcellularLocation>
</comment>
<feature type="transmembrane region" description="Helical" evidence="6">
    <location>
        <begin position="76"/>
        <end position="96"/>
    </location>
</feature>
<sequence>MHWLLLIITLVVLPFIFKSSTFILTIMNLTMIYTMAGMGLNLIMGYTGQVSIGHAAFMSIGAYTSAILTQKLSIPLPLSLICATAIGGIFGLALGFPALRLAGFYLAIATMGFGIAIEQLFGALENFTGGHIGIRNITKLGSELESYYIILILIIVAFYFFNKLVNGKTGRALKAIRENELVANVLGVNLTHYKVLSFVIGSAYAGLAGALYAHVIGYISPADFGLGKSLELLAVVVIGGMGMVSGPIFGAVFYTVLPFFLSRVGFSLSIIFGSVLVLVVLFMPRGIAYYAQRFWFNWAELPLIIFKRKKVSPDGDYVELSFGKMHYVQSGDGEKVILCIHGNFGSYRWYKPMMEKVHGYKIIAIDLPNFGDSSRSTVSLDFYADSVHEFIEKMQIKPSVIAHSLGGAVAMLLAKKYPDSIASLILVDPCPADGLVTPNENLPYLKFYKRSRILLKKSLTGLLRKLKDKKYFEQLVDDALKMNPESIYTHAIELGKFRLSIDTYSVPTVVVYGDLDPLLTKEQMLKTAEVLKAKLIVLENVGHTPFVEVPDLFIETVKNYL</sequence>
<dbReference type="Pfam" id="PF00561">
    <property type="entry name" value="Abhydrolase_1"/>
    <property type="match status" value="1"/>
</dbReference>
<feature type="transmembrane region" description="Helical" evidence="6">
    <location>
        <begin position="232"/>
        <end position="254"/>
    </location>
</feature>
<dbReference type="OrthoDB" id="9789927at2"/>
<evidence type="ECO:0000256" key="3">
    <source>
        <dbReference type="ARBA" id="ARBA00022692"/>
    </source>
</evidence>
<proteinExistence type="predicted"/>
<dbReference type="InterPro" id="IPR029058">
    <property type="entry name" value="AB_hydrolase_fold"/>
</dbReference>
<accession>A8F655</accession>
<dbReference type="Gene3D" id="3.40.50.1820">
    <property type="entry name" value="alpha/beta hydrolase"/>
    <property type="match status" value="1"/>
</dbReference>
<feature type="transmembrane region" description="Helical" evidence="6">
    <location>
        <begin position="195"/>
        <end position="220"/>
    </location>
</feature>
<dbReference type="PRINTS" id="PR00111">
    <property type="entry name" value="ABHYDROLASE"/>
</dbReference>
<evidence type="ECO:0000256" key="2">
    <source>
        <dbReference type="ARBA" id="ARBA00022475"/>
    </source>
</evidence>
<dbReference type="InterPro" id="IPR000073">
    <property type="entry name" value="AB_hydrolase_1"/>
</dbReference>
<protein>
    <submittedName>
        <fullName evidence="8">Inner-membrane translocator</fullName>
    </submittedName>
</protein>
<evidence type="ECO:0000256" key="5">
    <source>
        <dbReference type="ARBA" id="ARBA00023136"/>
    </source>
</evidence>
<dbReference type="PANTHER" id="PTHR30482:SF10">
    <property type="entry name" value="HIGH-AFFINITY BRANCHED-CHAIN AMINO ACID TRANSPORT PROTEIN BRAE"/>
    <property type="match status" value="1"/>
</dbReference>
<evidence type="ECO:0000259" key="7">
    <source>
        <dbReference type="Pfam" id="PF00561"/>
    </source>
</evidence>
<reference evidence="8 9" key="2">
    <citation type="journal article" date="2009" name="Proc. Natl. Acad. Sci. U.S.A.">
        <title>On the chimeric nature, thermophilic origin, and phylogenetic placement of the Thermotogales.</title>
        <authorList>
            <person name="Zhaxybayeva O."/>
            <person name="Swithers K.S."/>
            <person name="Lapierre P."/>
            <person name="Fournier G.P."/>
            <person name="Bickhart D.M."/>
            <person name="DeBoy R.T."/>
            <person name="Nelson K.E."/>
            <person name="Nesbo C.L."/>
            <person name="Doolittle W.F."/>
            <person name="Gogarten J.P."/>
            <person name="Noll K.M."/>
        </authorList>
    </citation>
    <scope>NUCLEOTIDE SEQUENCE [LARGE SCALE GENOMIC DNA]</scope>
    <source>
        <strain evidence="9">ATCC BAA-301 / DSM 14385 / NBRC 107922 / TMO</strain>
    </source>
</reference>
<dbReference type="Pfam" id="PF02653">
    <property type="entry name" value="BPD_transp_2"/>
    <property type="match status" value="1"/>
</dbReference>
<evidence type="ECO:0000256" key="1">
    <source>
        <dbReference type="ARBA" id="ARBA00004651"/>
    </source>
</evidence>
<gene>
    <name evidence="8" type="ordered locus">Tlet_1074</name>
</gene>
<keyword evidence="5 6" id="KW-0472">Membrane</keyword>
<reference evidence="8 9" key="1">
    <citation type="submission" date="2007-08" db="EMBL/GenBank/DDBJ databases">
        <title>Complete sequence of Thermotoga lettingae TMO.</title>
        <authorList>
            <consortium name="US DOE Joint Genome Institute"/>
            <person name="Copeland A."/>
            <person name="Lucas S."/>
            <person name="Lapidus A."/>
            <person name="Barry K."/>
            <person name="Glavina del Rio T."/>
            <person name="Dalin E."/>
            <person name="Tice H."/>
            <person name="Pitluck S."/>
            <person name="Foster B."/>
            <person name="Bruce D."/>
            <person name="Schmutz J."/>
            <person name="Larimer F."/>
            <person name="Land M."/>
            <person name="Hauser L."/>
            <person name="Kyrpides N."/>
            <person name="Mikhailova N."/>
            <person name="Nelson K."/>
            <person name="Gogarten J.P."/>
            <person name="Noll K."/>
            <person name="Richardson P."/>
        </authorList>
    </citation>
    <scope>NUCLEOTIDE SEQUENCE [LARGE SCALE GENOMIC DNA]</scope>
    <source>
        <strain evidence="9">ATCC BAA-301 / DSM 14385 / NBRC 107922 / TMO</strain>
    </source>
</reference>
<name>A8F655_PSELT</name>
<feature type="transmembrane region" description="Helical" evidence="6">
    <location>
        <begin position="144"/>
        <end position="161"/>
    </location>
</feature>
<dbReference type="GO" id="GO:0005886">
    <property type="term" value="C:plasma membrane"/>
    <property type="evidence" value="ECO:0007669"/>
    <property type="project" value="UniProtKB-SubCell"/>
</dbReference>
<feature type="transmembrane region" description="Helical" evidence="6">
    <location>
        <begin position="43"/>
        <end position="64"/>
    </location>
</feature>
<dbReference type="RefSeq" id="WP_012003120.1">
    <property type="nucleotide sequence ID" value="NC_009828.1"/>
</dbReference>
<dbReference type="EMBL" id="CP000812">
    <property type="protein sequence ID" value="ABV33639.1"/>
    <property type="molecule type" value="Genomic_DNA"/>
</dbReference>
<dbReference type="eggNOG" id="COG2267">
    <property type="taxonomic scope" value="Bacteria"/>
</dbReference>
<evidence type="ECO:0000313" key="8">
    <source>
        <dbReference type="EMBL" id="ABV33639.1"/>
    </source>
</evidence>
<dbReference type="Proteomes" id="UP000002016">
    <property type="component" value="Chromosome"/>
</dbReference>
<evidence type="ECO:0000256" key="4">
    <source>
        <dbReference type="ARBA" id="ARBA00022989"/>
    </source>
</evidence>
<keyword evidence="2" id="KW-1003">Cell membrane</keyword>
<feature type="transmembrane region" description="Helical" evidence="6">
    <location>
        <begin position="260"/>
        <end position="283"/>
    </location>
</feature>
<keyword evidence="9" id="KW-1185">Reference proteome</keyword>
<organism evidence="8 9">
    <name type="scientific">Pseudothermotoga lettingae (strain ATCC BAA-301 / DSM 14385 / NBRC 107922 / TMO)</name>
    <name type="common">Thermotoga lettingae</name>
    <dbReference type="NCBI Taxonomy" id="416591"/>
    <lineage>
        <taxon>Bacteria</taxon>
        <taxon>Thermotogati</taxon>
        <taxon>Thermotogota</taxon>
        <taxon>Thermotogae</taxon>
        <taxon>Thermotogales</taxon>
        <taxon>Thermotogaceae</taxon>
        <taxon>Pseudothermotoga</taxon>
    </lineage>
</organism>
<dbReference type="CDD" id="cd06581">
    <property type="entry name" value="TM_PBP1_LivM_like"/>
    <property type="match status" value="1"/>
</dbReference>
<dbReference type="AlphaFoldDB" id="A8F655"/>
<keyword evidence="3 6" id="KW-0812">Transmembrane</keyword>
<dbReference type="KEGG" id="tle:Tlet_1074"/>
<dbReference type="InterPro" id="IPR001851">
    <property type="entry name" value="ABC_transp_permease"/>
</dbReference>
<dbReference type="PANTHER" id="PTHR30482">
    <property type="entry name" value="HIGH-AFFINITY BRANCHED-CHAIN AMINO ACID TRANSPORT SYSTEM PERMEASE"/>
    <property type="match status" value="1"/>
</dbReference>
<dbReference type="InterPro" id="IPR043428">
    <property type="entry name" value="LivM-like"/>
</dbReference>
<dbReference type="GO" id="GO:0015658">
    <property type="term" value="F:branched-chain amino acid transmembrane transporter activity"/>
    <property type="evidence" value="ECO:0007669"/>
    <property type="project" value="InterPro"/>
</dbReference>
<dbReference type="HOGENOM" id="CLU_031365_2_3_0"/>
<evidence type="ECO:0000256" key="6">
    <source>
        <dbReference type="SAM" id="Phobius"/>
    </source>
</evidence>
<dbReference type="SUPFAM" id="SSF53474">
    <property type="entry name" value="alpha/beta-Hydrolases"/>
    <property type="match status" value="1"/>
</dbReference>
<feature type="domain" description="AB hydrolase-1" evidence="7">
    <location>
        <begin position="336"/>
        <end position="448"/>
    </location>
</feature>
<evidence type="ECO:0000313" key="9">
    <source>
        <dbReference type="Proteomes" id="UP000002016"/>
    </source>
</evidence>
<dbReference type="STRING" id="416591.Tlet_1074"/>
<dbReference type="eggNOG" id="COG4177">
    <property type="taxonomic scope" value="Bacteria"/>
</dbReference>
<keyword evidence="4 6" id="KW-1133">Transmembrane helix</keyword>
<feature type="transmembrane region" description="Helical" evidence="6">
    <location>
        <begin position="102"/>
        <end position="124"/>
    </location>
</feature>